<keyword evidence="1" id="KW-1185">Reference proteome</keyword>
<dbReference type="Proteomes" id="UP000095287">
    <property type="component" value="Unplaced"/>
</dbReference>
<reference evidence="2" key="1">
    <citation type="submission" date="2016-11" db="UniProtKB">
        <authorList>
            <consortium name="WormBaseParasite"/>
        </authorList>
    </citation>
    <scope>IDENTIFICATION</scope>
</reference>
<evidence type="ECO:0000313" key="1">
    <source>
        <dbReference type="Proteomes" id="UP000095287"/>
    </source>
</evidence>
<organism evidence="1 2">
    <name type="scientific">Steinernema glaseri</name>
    <dbReference type="NCBI Taxonomy" id="37863"/>
    <lineage>
        <taxon>Eukaryota</taxon>
        <taxon>Metazoa</taxon>
        <taxon>Ecdysozoa</taxon>
        <taxon>Nematoda</taxon>
        <taxon>Chromadorea</taxon>
        <taxon>Rhabditida</taxon>
        <taxon>Tylenchina</taxon>
        <taxon>Panagrolaimomorpha</taxon>
        <taxon>Strongyloidoidea</taxon>
        <taxon>Steinernematidae</taxon>
        <taxon>Steinernema</taxon>
    </lineage>
</organism>
<protein>
    <submittedName>
        <fullName evidence="2">Uncharacterized protein</fullName>
    </submittedName>
</protein>
<accession>A0A1I7YYT4</accession>
<evidence type="ECO:0000313" key="2">
    <source>
        <dbReference type="WBParaSite" id="L893_g21083.t1"/>
    </source>
</evidence>
<name>A0A1I7YYT4_9BILA</name>
<dbReference type="AlphaFoldDB" id="A0A1I7YYT4"/>
<dbReference type="WBParaSite" id="L893_g21083.t1">
    <property type="protein sequence ID" value="L893_g21083.t1"/>
    <property type="gene ID" value="L893_g21083"/>
</dbReference>
<proteinExistence type="predicted"/>
<sequence>MMRMFAVFLPKKSTMSSGNVLQLSDVARDIASGSYFGSRTYNAICAKEEQGSADYKKYSYRLSQKTVSANCYVIRGWGHRRLPTALVHRKGRSPFLCIKGESPFLGIRLPFVSLATTAMIHISYSNEDFELALRRRGRISPAALIRQRQQLSRRNASS</sequence>